<dbReference type="PROSITE" id="PS50191">
    <property type="entry name" value="CRAL_TRIO"/>
    <property type="match status" value="1"/>
</dbReference>
<dbReference type="CDD" id="cd00170">
    <property type="entry name" value="SEC14"/>
    <property type="match status" value="1"/>
</dbReference>
<dbReference type="EMBL" id="CH902632">
    <property type="protein sequence ID" value="EDV32780.1"/>
    <property type="molecule type" value="Genomic_DNA"/>
</dbReference>
<keyword evidence="3" id="KW-1185">Reference proteome</keyword>
<evidence type="ECO:0000259" key="1">
    <source>
        <dbReference type="PROSITE" id="PS50191"/>
    </source>
</evidence>
<dbReference type="eggNOG" id="KOG1471">
    <property type="taxonomic scope" value="Eukaryota"/>
</dbReference>
<dbReference type="GO" id="GO:1902936">
    <property type="term" value="F:phosphatidylinositol bisphosphate binding"/>
    <property type="evidence" value="ECO:0007669"/>
    <property type="project" value="TreeGrafter"/>
</dbReference>
<dbReference type="InParanoid" id="B3MYT6"/>
<sequence>METDTEDFGEARRGDAVAIPTGQLEELITWFESNPNLPEKIEPIVMLRFMKCLEYNAEKIKALVELNYSLRNKNPHIFIERSIDDDMTAKCLRASDLLVLPGLTPEGNKLVFFRMVDMEPNARNSVEETKIFYMMSDARFTLPDVEKPKDQDQDQLNESDIADGEIQIVDIEGYTLRHLAYVSIFVLRIHMKFLQEAYPSRLKTMHVINCPSYLDRLISMMSPFIREEVRKLIKYHTDGLESLYEEVPRDMLPNEYGGKAGTIAELKERNIQMMRDQRAYLRDDRYWNVASQGKSRWSWF</sequence>
<dbReference type="InterPro" id="IPR001251">
    <property type="entry name" value="CRAL-TRIO_dom"/>
</dbReference>
<dbReference type="FunCoup" id="B3MYT6">
    <property type="interactions" value="10"/>
</dbReference>
<dbReference type="Proteomes" id="UP000007801">
    <property type="component" value="Unassembled WGS sequence"/>
</dbReference>
<dbReference type="OrthoDB" id="1434354at2759"/>
<dbReference type="GO" id="GO:0016020">
    <property type="term" value="C:membrane"/>
    <property type="evidence" value="ECO:0007669"/>
    <property type="project" value="TreeGrafter"/>
</dbReference>
<dbReference type="PANTHER" id="PTHR10174:SF222">
    <property type="entry name" value="GH10083P-RELATED"/>
    <property type="match status" value="1"/>
</dbReference>
<feature type="domain" description="CRAL-TRIO" evidence="1">
    <location>
        <begin position="88"/>
        <end position="264"/>
    </location>
</feature>
<dbReference type="Gene3D" id="3.40.525.10">
    <property type="entry name" value="CRAL-TRIO lipid binding domain"/>
    <property type="match status" value="1"/>
</dbReference>
<dbReference type="InterPro" id="IPR036865">
    <property type="entry name" value="CRAL-TRIO_dom_sf"/>
</dbReference>
<dbReference type="OMA" id="FMMADAR"/>
<dbReference type="SUPFAM" id="SSF52087">
    <property type="entry name" value="CRAL/TRIO domain"/>
    <property type="match status" value="1"/>
</dbReference>
<dbReference type="SMR" id="B3MYT6"/>
<dbReference type="SMART" id="SM00516">
    <property type="entry name" value="SEC14"/>
    <property type="match status" value="1"/>
</dbReference>
<evidence type="ECO:0000313" key="3">
    <source>
        <dbReference type="Proteomes" id="UP000007801"/>
    </source>
</evidence>
<protein>
    <recommendedName>
        <fullName evidence="1">CRAL-TRIO domain-containing protein</fullName>
    </recommendedName>
</protein>
<name>B3MYT6_DROAN</name>
<dbReference type="AlphaFoldDB" id="B3MYT6"/>
<dbReference type="STRING" id="7217.B3MYT6"/>
<accession>B3MYT6</accession>
<evidence type="ECO:0000313" key="2">
    <source>
        <dbReference type="EMBL" id="EDV32780.1"/>
    </source>
</evidence>
<dbReference type="PANTHER" id="PTHR10174">
    <property type="entry name" value="ALPHA-TOCOPHEROL TRANSFER PROTEIN-RELATED"/>
    <property type="match status" value="1"/>
</dbReference>
<proteinExistence type="predicted"/>
<dbReference type="Pfam" id="PF00650">
    <property type="entry name" value="CRAL_TRIO"/>
    <property type="match status" value="1"/>
</dbReference>
<dbReference type="HOGENOM" id="CLU_046597_3_0_1"/>
<dbReference type="PhylomeDB" id="B3MYT6"/>
<dbReference type="KEGG" id="dan:6504637"/>
<reference evidence="2 3" key="1">
    <citation type="journal article" date="2007" name="Nature">
        <title>Evolution of genes and genomes on the Drosophila phylogeny.</title>
        <authorList>
            <consortium name="Drosophila 12 Genomes Consortium"/>
            <person name="Clark A.G."/>
            <person name="Eisen M.B."/>
            <person name="Smith D.R."/>
            <person name="Bergman C.M."/>
            <person name="Oliver B."/>
            <person name="Markow T.A."/>
            <person name="Kaufman T.C."/>
            <person name="Kellis M."/>
            <person name="Gelbart W."/>
            <person name="Iyer V.N."/>
            <person name="Pollard D.A."/>
            <person name="Sackton T.B."/>
            <person name="Larracuente A.M."/>
            <person name="Singh N.D."/>
            <person name="Abad J.P."/>
            <person name="Abt D.N."/>
            <person name="Adryan B."/>
            <person name="Aguade M."/>
            <person name="Akashi H."/>
            <person name="Anderson W.W."/>
            <person name="Aquadro C.F."/>
            <person name="Ardell D.H."/>
            <person name="Arguello R."/>
            <person name="Artieri C.G."/>
            <person name="Barbash D.A."/>
            <person name="Barker D."/>
            <person name="Barsanti P."/>
            <person name="Batterham P."/>
            <person name="Batzoglou S."/>
            <person name="Begun D."/>
            <person name="Bhutkar A."/>
            <person name="Blanco E."/>
            <person name="Bosak S.A."/>
            <person name="Bradley R.K."/>
            <person name="Brand A.D."/>
            <person name="Brent M.R."/>
            <person name="Brooks A.N."/>
            <person name="Brown R.H."/>
            <person name="Butlin R.K."/>
            <person name="Caggese C."/>
            <person name="Calvi B.R."/>
            <person name="Bernardo de Carvalho A."/>
            <person name="Caspi A."/>
            <person name="Castrezana S."/>
            <person name="Celniker S.E."/>
            <person name="Chang J.L."/>
            <person name="Chapple C."/>
            <person name="Chatterji S."/>
            <person name="Chinwalla A."/>
            <person name="Civetta A."/>
            <person name="Clifton S.W."/>
            <person name="Comeron J.M."/>
            <person name="Costello J.C."/>
            <person name="Coyne J.A."/>
            <person name="Daub J."/>
            <person name="David R.G."/>
            <person name="Delcher A.L."/>
            <person name="Delehaunty K."/>
            <person name="Do C.B."/>
            <person name="Ebling H."/>
            <person name="Edwards K."/>
            <person name="Eickbush T."/>
            <person name="Evans J.D."/>
            <person name="Filipski A."/>
            <person name="Findeiss S."/>
            <person name="Freyhult E."/>
            <person name="Fulton L."/>
            <person name="Fulton R."/>
            <person name="Garcia A.C."/>
            <person name="Gardiner A."/>
            <person name="Garfield D.A."/>
            <person name="Garvin B.E."/>
            <person name="Gibson G."/>
            <person name="Gilbert D."/>
            <person name="Gnerre S."/>
            <person name="Godfrey J."/>
            <person name="Good R."/>
            <person name="Gotea V."/>
            <person name="Gravely B."/>
            <person name="Greenberg A.J."/>
            <person name="Griffiths-Jones S."/>
            <person name="Gross S."/>
            <person name="Guigo R."/>
            <person name="Gustafson E.A."/>
            <person name="Haerty W."/>
            <person name="Hahn M.W."/>
            <person name="Halligan D.L."/>
            <person name="Halpern A.L."/>
            <person name="Halter G.M."/>
            <person name="Han M.V."/>
            <person name="Heger A."/>
            <person name="Hillier L."/>
            <person name="Hinrichs A.S."/>
            <person name="Holmes I."/>
            <person name="Hoskins R.A."/>
            <person name="Hubisz M.J."/>
            <person name="Hultmark D."/>
            <person name="Huntley M.A."/>
            <person name="Jaffe D.B."/>
            <person name="Jagadeeshan S."/>
            <person name="Jeck W.R."/>
            <person name="Johnson J."/>
            <person name="Jones C.D."/>
            <person name="Jordan W.C."/>
            <person name="Karpen G.H."/>
            <person name="Kataoka E."/>
            <person name="Keightley P.D."/>
            <person name="Kheradpour P."/>
            <person name="Kirkness E.F."/>
            <person name="Koerich L.B."/>
            <person name="Kristiansen K."/>
            <person name="Kudrna D."/>
            <person name="Kulathinal R.J."/>
            <person name="Kumar S."/>
            <person name="Kwok R."/>
            <person name="Lander E."/>
            <person name="Langley C.H."/>
            <person name="Lapoint R."/>
            <person name="Lazzaro B.P."/>
            <person name="Lee S.J."/>
            <person name="Levesque L."/>
            <person name="Li R."/>
            <person name="Lin C.F."/>
            <person name="Lin M.F."/>
            <person name="Lindblad-Toh K."/>
            <person name="Llopart A."/>
            <person name="Long M."/>
            <person name="Low L."/>
            <person name="Lozovsky E."/>
            <person name="Lu J."/>
            <person name="Luo M."/>
            <person name="Machado C.A."/>
            <person name="Makalowski W."/>
            <person name="Marzo M."/>
            <person name="Matsuda M."/>
            <person name="Matzkin L."/>
            <person name="McAllister B."/>
            <person name="McBride C.S."/>
            <person name="McKernan B."/>
            <person name="McKernan K."/>
            <person name="Mendez-Lago M."/>
            <person name="Minx P."/>
            <person name="Mollenhauer M.U."/>
            <person name="Montooth K."/>
            <person name="Mount S.M."/>
            <person name="Mu X."/>
            <person name="Myers E."/>
            <person name="Negre B."/>
            <person name="Newfeld S."/>
            <person name="Nielsen R."/>
            <person name="Noor M.A."/>
            <person name="O'Grady P."/>
            <person name="Pachter L."/>
            <person name="Papaceit M."/>
            <person name="Parisi M.J."/>
            <person name="Parisi M."/>
            <person name="Parts L."/>
            <person name="Pedersen J.S."/>
            <person name="Pesole G."/>
            <person name="Phillippy A.M."/>
            <person name="Ponting C.P."/>
            <person name="Pop M."/>
            <person name="Porcelli D."/>
            <person name="Powell J.R."/>
            <person name="Prohaska S."/>
            <person name="Pruitt K."/>
            <person name="Puig M."/>
            <person name="Quesneville H."/>
            <person name="Ram K.R."/>
            <person name="Rand D."/>
            <person name="Rasmussen M.D."/>
            <person name="Reed L.K."/>
            <person name="Reenan R."/>
            <person name="Reily A."/>
            <person name="Remington K.A."/>
            <person name="Rieger T.T."/>
            <person name="Ritchie M.G."/>
            <person name="Robin C."/>
            <person name="Rogers Y.H."/>
            <person name="Rohde C."/>
            <person name="Rozas J."/>
            <person name="Rubenfield M.J."/>
            <person name="Ruiz A."/>
            <person name="Russo S."/>
            <person name="Salzberg S.L."/>
            <person name="Sanchez-Gracia A."/>
            <person name="Saranga D.J."/>
            <person name="Sato H."/>
            <person name="Schaeffer S.W."/>
            <person name="Schatz M.C."/>
            <person name="Schlenke T."/>
            <person name="Schwartz R."/>
            <person name="Segarra C."/>
            <person name="Singh R.S."/>
            <person name="Sirot L."/>
            <person name="Sirota M."/>
            <person name="Sisneros N.B."/>
            <person name="Smith C.D."/>
            <person name="Smith T.F."/>
            <person name="Spieth J."/>
            <person name="Stage D.E."/>
            <person name="Stark A."/>
            <person name="Stephan W."/>
            <person name="Strausberg R.L."/>
            <person name="Strempel S."/>
            <person name="Sturgill D."/>
            <person name="Sutton G."/>
            <person name="Sutton G.G."/>
            <person name="Tao W."/>
            <person name="Teichmann S."/>
            <person name="Tobari Y.N."/>
            <person name="Tomimura Y."/>
            <person name="Tsolas J.M."/>
            <person name="Valente V.L."/>
            <person name="Venter E."/>
            <person name="Venter J.C."/>
            <person name="Vicario S."/>
            <person name="Vieira F.G."/>
            <person name="Vilella A.J."/>
            <person name="Villasante A."/>
            <person name="Walenz B."/>
            <person name="Wang J."/>
            <person name="Wasserman M."/>
            <person name="Watts T."/>
            <person name="Wilson D."/>
            <person name="Wilson R.K."/>
            <person name="Wing R.A."/>
            <person name="Wolfner M.F."/>
            <person name="Wong A."/>
            <person name="Wong G.K."/>
            <person name="Wu C.I."/>
            <person name="Wu G."/>
            <person name="Yamamoto D."/>
            <person name="Yang H.P."/>
            <person name="Yang S.P."/>
            <person name="Yorke J.A."/>
            <person name="Yoshida K."/>
            <person name="Zdobnov E."/>
            <person name="Zhang P."/>
            <person name="Zhang Y."/>
            <person name="Zimin A.V."/>
            <person name="Baldwin J."/>
            <person name="Abdouelleil A."/>
            <person name="Abdulkadir J."/>
            <person name="Abebe A."/>
            <person name="Abera B."/>
            <person name="Abreu J."/>
            <person name="Acer S.C."/>
            <person name="Aftuck L."/>
            <person name="Alexander A."/>
            <person name="An P."/>
            <person name="Anderson E."/>
            <person name="Anderson S."/>
            <person name="Arachi H."/>
            <person name="Azer M."/>
            <person name="Bachantsang P."/>
            <person name="Barry A."/>
            <person name="Bayul T."/>
            <person name="Berlin A."/>
            <person name="Bessette D."/>
            <person name="Bloom T."/>
            <person name="Blye J."/>
            <person name="Boguslavskiy L."/>
            <person name="Bonnet C."/>
            <person name="Boukhgalter B."/>
            <person name="Bourzgui I."/>
            <person name="Brown A."/>
            <person name="Cahill P."/>
            <person name="Channer S."/>
            <person name="Cheshatsang Y."/>
            <person name="Chuda L."/>
            <person name="Citroen M."/>
            <person name="Collymore A."/>
            <person name="Cooke P."/>
            <person name="Costello M."/>
            <person name="D'Aco K."/>
            <person name="Daza R."/>
            <person name="De Haan G."/>
            <person name="DeGray S."/>
            <person name="DeMaso C."/>
            <person name="Dhargay N."/>
            <person name="Dooley K."/>
            <person name="Dooley E."/>
            <person name="Doricent M."/>
            <person name="Dorje P."/>
            <person name="Dorjee K."/>
            <person name="Dupes A."/>
            <person name="Elong R."/>
            <person name="Falk J."/>
            <person name="Farina A."/>
            <person name="Faro S."/>
            <person name="Ferguson D."/>
            <person name="Fisher S."/>
            <person name="Foley C.D."/>
            <person name="Franke A."/>
            <person name="Friedrich D."/>
            <person name="Gadbois L."/>
            <person name="Gearin G."/>
            <person name="Gearin C.R."/>
            <person name="Giannoukos G."/>
            <person name="Goode T."/>
            <person name="Graham J."/>
            <person name="Grandbois E."/>
            <person name="Grewal S."/>
            <person name="Gyaltsen K."/>
            <person name="Hafez N."/>
            <person name="Hagos B."/>
            <person name="Hall J."/>
            <person name="Henson C."/>
            <person name="Hollinger A."/>
            <person name="Honan T."/>
            <person name="Huard M.D."/>
            <person name="Hughes L."/>
            <person name="Hurhula B."/>
            <person name="Husby M.E."/>
            <person name="Kamat A."/>
            <person name="Kanga B."/>
            <person name="Kashin S."/>
            <person name="Khazanovich D."/>
            <person name="Kisner P."/>
            <person name="Lance K."/>
            <person name="Lara M."/>
            <person name="Lee W."/>
            <person name="Lennon N."/>
            <person name="Letendre F."/>
            <person name="LeVine R."/>
            <person name="Lipovsky A."/>
            <person name="Liu X."/>
            <person name="Liu J."/>
            <person name="Liu S."/>
            <person name="Lokyitsang T."/>
            <person name="Lokyitsang Y."/>
            <person name="Lubonja R."/>
            <person name="Lui A."/>
            <person name="MacDonald P."/>
            <person name="Magnisalis V."/>
            <person name="Maru K."/>
            <person name="Matthews C."/>
            <person name="McCusker W."/>
            <person name="McDonough S."/>
            <person name="Mehta T."/>
            <person name="Meldrim J."/>
            <person name="Meneus L."/>
            <person name="Mihai O."/>
            <person name="Mihalev A."/>
            <person name="Mihova T."/>
            <person name="Mittelman R."/>
            <person name="Mlenga V."/>
            <person name="Montmayeur A."/>
            <person name="Mulrain L."/>
            <person name="Navidi A."/>
            <person name="Naylor J."/>
            <person name="Negash T."/>
            <person name="Nguyen T."/>
            <person name="Nguyen N."/>
            <person name="Nicol R."/>
            <person name="Norbu C."/>
            <person name="Norbu N."/>
            <person name="Novod N."/>
            <person name="O'Neill B."/>
            <person name="Osman S."/>
            <person name="Markiewicz E."/>
            <person name="Oyono O.L."/>
            <person name="Patti C."/>
            <person name="Phunkhang P."/>
            <person name="Pierre F."/>
            <person name="Priest M."/>
            <person name="Raghuraman S."/>
            <person name="Rege F."/>
            <person name="Reyes R."/>
            <person name="Rise C."/>
            <person name="Rogov P."/>
            <person name="Ross K."/>
            <person name="Ryan E."/>
            <person name="Settipalli S."/>
            <person name="Shea T."/>
            <person name="Sherpa N."/>
            <person name="Shi L."/>
            <person name="Shih D."/>
            <person name="Sparrow T."/>
            <person name="Spaulding J."/>
            <person name="Stalker J."/>
            <person name="Stange-Thomann N."/>
            <person name="Stavropoulos S."/>
            <person name="Stone C."/>
            <person name="Strader C."/>
            <person name="Tesfaye S."/>
            <person name="Thomson T."/>
            <person name="Thoulutsang Y."/>
            <person name="Thoulutsang D."/>
            <person name="Topham K."/>
            <person name="Topping I."/>
            <person name="Tsamla T."/>
            <person name="Vassiliev H."/>
            <person name="Vo A."/>
            <person name="Wangchuk T."/>
            <person name="Wangdi T."/>
            <person name="Weiand M."/>
            <person name="Wilkinson J."/>
            <person name="Wilson A."/>
            <person name="Yadav S."/>
            <person name="Young G."/>
            <person name="Yu Q."/>
            <person name="Zembek L."/>
            <person name="Zhong D."/>
            <person name="Zimmer A."/>
            <person name="Zwirko Z."/>
            <person name="Jaffe D.B."/>
            <person name="Alvarez P."/>
            <person name="Brockman W."/>
            <person name="Butler J."/>
            <person name="Chin C."/>
            <person name="Gnerre S."/>
            <person name="Grabherr M."/>
            <person name="Kleber M."/>
            <person name="Mauceli E."/>
            <person name="MacCallum I."/>
        </authorList>
    </citation>
    <scope>NUCLEOTIDE SEQUENCE [LARGE SCALE GENOMIC DNA]</scope>
    <source>
        <strain evidence="3">Tucson 14024-0371.13</strain>
    </source>
</reference>
<dbReference type="GeneID" id="6504637"/>
<organism evidence="2 3">
    <name type="scientific">Drosophila ananassae</name>
    <name type="common">Fruit fly</name>
    <dbReference type="NCBI Taxonomy" id="7217"/>
    <lineage>
        <taxon>Eukaryota</taxon>
        <taxon>Metazoa</taxon>
        <taxon>Ecdysozoa</taxon>
        <taxon>Arthropoda</taxon>
        <taxon>Hexapoda</taxon>
        <taxon>Insecta</taxon>
        <taxon>Pterygota</taxon>
        <taxon>Neoptera</taxon>
        <taxon>Endopterygota</taxon>
        <taxon>Diptera</taxon>
        <taxon>Brachycera</taxon>
        <taxon>Muscomorpha</taxon>
        <taxon>Ephydroidea</taxon>
        <taxon>Drosophilidae</taxon>
        <taxon>Drosophila</taxon>
        <taxon>Sophophora</taxon>
    </lineage>
</organism>
<gene>
    <name evidence="2" type="primary">Dana\GF21967</name>
    <name evidence="2" type="synonym">dana_GLEANR_5964</name>
    <name evidence="2" type="ORF">GF21967</name>
</gene>